<comment type="caution">
    <text evidence="2">The sequence shown here is derived from an EMBL/GenBank/DDBJ whole genome shotgun (WGS) entry which is preliminary data.</text>
</comment>
<organism evidence="2 3">
    <name type="scientific">Pseudonocardia hierapolitana</name>
    <dbReference type="NCBI Taxonomy" id="1128676"/>
    <lineage>
        <taxon>Bacteria</taxon>
        <taxon>Bacillati</taxon>
        <taxon>Actinomycetota</taxon>
        <taxon>Actinomycetes</taxon>
        <taxon>Pseudonocardiales</taxon>
        <taxon>Pseudonocardiaceae</taxon>
        <taxon>Pseudonocardia</taxon>
    </lineage>
</organism>
<keyword evidence="3" id="KW-1185">Reference proteome</keyword>
<dbReference type="RefSeq" id="WP_147256260.1">
    <property type="nucleotide sequence ID" value="NZ_VIWU01000001.1"/>
</dbReference>
<dbReference type="AlphaFoldDB" id="A0A561SQ57"/>
<dbReference type="EMBL" id="VIWU01000001">
    <property type="protein sequence ID" value="TWF77000.1"/>
    <property type="molecule type" value="Genomic_DNA"/>
</dbReference>
<accession>A0A561SQ57</accession>
<protein>
    <submittedName>
        <fullName evidence="2">Uncharacterized protein</fullName>
    </submittedName>
</protein>
<feature type="region of interest" description="Disordered" evidence="1">
    <location>
        <begin position="38"/>
        <end position="63"/>
    </location>
</feature>
<evidence type="ECO:0000313" key="2">
    <source>
        <dbReference type="EMBL" id="TWF77000.1"/>
    </source>
</evidence>
<proteinExistence type="predicted"/>
<name>A0A561SQ57_9PSEU</name>
<evidence type="ECO:0000313" key="3">
    <source>
        <dbReference type="Proteomes" id="UP000321261"/>
    </source>
</evidence>
<reference evidence="2 3" key="1">
    <citation type="submission" date="2019-06" db="EMBL/GenBank/DDBJ databases">
        <title>Sequencing the genomes of 1000 actinobacteria strains.</title>
        <authorList>
            <person name="Klenk H.-P."/>
        </authorList>
    </citation>
    <scope>NUCLEOTIDE SEQUENCE [LARGE SCALE GENOMIC DNA]</scope>
    <source>
        <strain evidence="2 3">DSM 45671</strain>
    </source>
</reference>
<dbReference type="OrthoDB" id="3537847at2"/>
<feature type="compositionally biased region" description="Basic and acidic residues" evidence="1">
    <location>
        <begin position="54"/>
        <end position="63"/>
    </location>
</feature>
<gene>
    <name evidence="2" type="ORF">FHX44_112899</name>
</gene>
<sequence length="63" mass="6880">MRSLRNFIRSLKDLPRGSSADGRSIGLGLDAALRAQRARGAEAEPLTTRTRPAATEDRPFTRA</sequence>
<evidence type="ECO:0000256" key="1">
    <source>
        <dbReference type="SAM" id="MobiDB-lite"/>
    </source>
</evidence>
<dbReference type="Proteomes" id="UP000321261">
    <property type="component" value="Unassembled WGS sequence"/>
</dbReference>